<dbReference type="Pfam" id="PF08808">
    <property type="entry name" value="RES"/>
    <property type="match status" value="1"/>
</dbReference>
<reference evidence="2 3" key="1">
    <citation type="submission" date="2024-12" db="EMBL/GenBank/DDBJ databases">
        <authorList>
            <person name="Hu S."/>
        </authorList>
    </citation>
    <scope>NUCLEOTIDE SEQUENCE [LARGE SCALE GENOMIC DNA]</scope>
    <source>
        <strain evidence="2 3">P-25</strain>
    </source>
</reference>
<evidence type="ECO:0000313" key="2">
    <source>
        <dbReference type="EMBL" id="MFN0291198.1"/>
    </source>
</evidence>
<accession>A0ABW9JJ12</accession>
<dbReference type="InterPro" id="IPR014914">
    <property type="entry name" value="RES_dom"/>
</dbReference>
<dbReference type="EMBL" id="SRMP02000010">
    <property type="protein sequence ID" value="MFN0291198.1"/>
    <property type="molecule type" value="Genomic_DNA"/>
</dbReference>
<feature type="domain" description="RES" evidence="1">
    <location>
        <begin position="116"/>
        <end position="255"/>
    </location>
</feature>
<dbReference type="Proteomes" id="UP001517367">
    <property type="component" value="Unassembled WGS sequence"/>
</dbReference>
<evidence type="ECO:0000259" key="1">
    <source>
        <dbReference type="Pfam" id="PF08808"/>
    </source>
</evidence>
<protein>
    <submittedName>
        <fullName evidence="2">RES domain-containing protein</fullName>
    </submittedName>
</protein>
<gene>
    <name evidence="2" type="ORF">E5L68_007325</name>
</gene>
<organism evidence="2 3">
    <name type="scientific">Pedobacter helvus</name>
    <dbReference type="NCBI Taxonomy" id="2563444"/>
    <lineage>
        <taxon>Bacteria</taxon>
        <taxon>Pseudomonadati</taxon>
        <taxon>Bacteroidota</taxon>
        <taxon>Sphingobacteriia</taxon>
        <taxon>Sphingobacteriales</taxon>
        <taxon>Sphingobacteriaceae</taxon>
        <taxon>Pedobacter</taxon>
    </lineage>
</organism>
<keyword evidence="3" id="KW-1185">Reference proteome</keyword>
<proteinExistence type="predicted"/>
<comment type="caution">
    <text evidence="2">The sequence shown here is derived from an EMBL/GenBank/DDBJ whole genome shotgun (WGS) entry which is preliminary data.</text>
</comment>
<name>A0ABW9JJ12_9SPHI</name>
<evidence type="ECO:0000313" key="3">
    <source>
        <dbReference type="Proteomes" id="UP001517367"/>
    </source>
</evidence>
<sequence length="364" mass="42500">MNLRNFLSDEYFLLPKSQPPKEDFKLFIVRQYDIFLEKLEALRPFFLFSDYTDFDISTIIERQTILVSKLKNAIEYIYDGKPNKAFQEVESGLNSNIKDFSEVLNVKEFPIDTNFYRMRYHRENYPLDNENFFHIPYQLRGMVSTQRFSIPGFPSLYLGNSVYVCWEELKRPNINNFQVARLKSLSELSVIDLSPPDESASSRDLYRYLMTWPLVVSCSVKVRNHEDSFKAEYIIPQLLLQWVRETQQVDGIAYQTTNIDYSSTLSKGKFTNFVLPVRENKIRGYCGVLRNKFGITSPVSVQLNQLADGSGSYTYLQTELENLNPNIERIEFIKGSRGIYGMSILGSLERKLNNMETLRIPIRD</sequence>
<dbReference type="RefSeq" id="WP_138730407.1">
    <property type="nucleotide sequence ID" value="NZ_SRMP02000010.1"/>
</dbReference>